<feature type="chain" id="PRO_5009923105" evidence="1">
    <location>
        <begin position="26"/>
        <end position="759"/>
    </location>
</feature>
<reference evidence="5 6" key="1">
    <citation type="submission" date="2016-11" db="EMBL/GenBank/DDBJ databases">
        <authorList>
            <person name="Varghese N."/>
            <person name="Submissions S."/>
        </authorList>
    </citation>
    <scope>NUCLEOTIDE SEQUENCE [LARGE SCALE GENOMIC DNA]</scope>
    <source>
        <strain evidence="5 6">CGMCC 1.12174</strain>
        <strain evidence="4 7">DSM 26351</strain>
    </source>
</reference>
<feature type="domain" description="Peptidase S9 prolyl oligopeptidase catalytic" evidence="2">
    <location>
        <begin position="546"/>
        <end position="726"/>
    </location>
</feature>
<feature type="signal peptide" evidence="1">
    <location>
        <begin position="1"/>
        <end position="25"/>
    </location>
</feature>
<dbReference type="Proteomes" id="UP000198940">
    <property type="component" value="Unassembled WGS sequence"/>
</dbReference>
<dbReference type="Pfam" id="PF00326">
    <property type="entry name" value="Peptidase_S9"/>
    <property type="match status" value="1"/>
</dbReference>
<sequence>MYTMESFVKKISVFFILITSGTAFAQGTLAEYKKAIALDSLFRDKVINSPSSFHWLENGLLWYVNNTSEGKEYLWVDPSGEAQQKCFDHTALAKLLSETFDKEIDAAHIDISELEFDKDMGEIKFIFDKKKISYRTSTNTLTIIEADPKDRDRNRGYWGSRFDETSNPPVMSPDSSMIAFIKNSNLYIKDNKTEEETRLSYDGAPGFFYSSYIKWSPDGKKIMAYKVRLGDDRKIYFVESSPADQFQPKLQSRDYLKPGDELPFKSPQLFLVDSKKHIPIPTDEFNHQFGLNRIDWREDSRAFSFEFNQRGHQAYKVIEVDALTGSLKVLVNETSDTFIDYSSKKYRYDVADGKEIIWTSERDGWNHIYLYDGKTGQVKKQLTKGEWVVRQVIHVDEENRQVYFTASGVDKDQDPYFIHYFKVGLDGKNLTRFTVENADHEVTFSKDFSYYVDQYSRVDAPPVTLLKSSKNGKTIMQLQKADHSALLKEGWIAPEVFTTQGRDGVTDIWGIIIRPTSFDPNKTYPVIEYIYAGPHSSFVPKDFRAYYWSMSSLAELGFIVVQIDGMGTSNRSKAFHDICWQNLKDGGFPDRKIWIKEAAKKYPYMDAEKVGIFGTSAGGQNAAAALVFNSDFYDVAVSSCGCHDNRMDKIWWNEQFMGYPIGPHYAASSNVENAAQMGGNLMLILGEVDDNVDPASTMQFANALIKANKDFELVTIPGMGHSSGGDFGERKRKDFFVKHLMEVDPPWKPSMVRKPINFK</sequence>
<evidence type="ECO:0000313" key="4">
    <source>
        <dbReference type="EMBL" id="SFC12368.1"/>
    </source>
</evidence>
<evidence type="ECO:0000313" key="7">
    <source>
        <dbReference type="Proteomes" id="UP000198940"/>
    </source>
</evidence>
<dbReference type="Proteomes" id="UP000184031">
    <property type="component" value="Unassembled WGS sequence"/>
</dbReference>
<organism evidence="5 6">
    <name type="scientific">Flagellimonas taeanensis</name>
    <dbReference type="NCBI Taxonomy" id="1005926"/>
    <lineage>
        <taxon>Bacteria</taxon>
        <taxon>Pseudomonadati</taxon>
        <taxon>Bacteroidota</taxon>
        <taxon>Flavobacteriia</taxon>
        <taxon>Flavobacteriales</taxon>
        <taxon>Flavobacteriaceae</taxon>
        <taxon>Flagellimonas</taxon>
    </lineage>
</organism>
<keyword evidence="7" id="KW-1185">Reference proteome</keyword>
<dbReference type="EMBL" id="FRAT01000008">
    <property type="protein sequence ID" value="SHL24475.1"/>
    <property type="molecule type" value="Genomic_DNA"/>
</dbReference>
<dbReference type="PANTHER" id="PTHR11731">
    <property type="entry name" value="PROTEASE FAMILY S9B,C DIPEPTIDYL-PEPTIDASE IV-RELATED"/>
    <property type="match status" value="1"/>
</dbReference>
<dbReference type="AlphaFoldDB" id="A0A1M6Z275"/>
<evidence type="ECO:0000259" key="3">
    <source>
        <dbReference type="Pfam" id="PF00930"/>
    </source>
</evidence>
<dbReference type="EMBL" id="FOKU01000006">
    <property type="protein sequence ID" value="SFC12368.1"/>
    <property type="molecule type" value="Genomic_DNA"/>
</dbReference>
<evidence type="ECO:0000259" key="2">
    <source>
        <dbReference type="Pfam" id="PF00326"/>
    </source>
</evidence>
<proteinExistence type="predicted"/>
<name>A0A1M6Z275_9FLAO</name>
<comment type="caution">
    <text evidence="5">The sequence shown here is derived from an EMBL/GenBank/DDBJ whole genome shotgun (WGS) entry which is preliminary data.</text>
</comment>
<dbReference type="PANTHER" id="PTHR11731:SF118">
    <property type="entry name" value="BLR1971 PROTEIN"/>
    <property type="match status" value="1"/>
</dbReference>
<keyword evidence="5" id="KW-0645">Protease</keyword>
<keyword evidence="5" id="KW-0031">Aminopeptidase</keyword>
<feature type="domain" description="Dipeptidylpeptidase IV N-terminal" evidence="3">
    <location>
        <begin position="163"/>
        <end position="462"/>
    </location>
</feature>
<dbReference type="InterPro" id="IPR002469">
    <property type="entry name" value="Peptidase_S9B_N"/>
</dbReference>
<dbReference type="Gene3D" id="3.40.50.1820">
    <property type="entry name" value="alpha/beta hydrolase"/>
    <property type="match status" value="1"/>
</dbReference>
<keyword evidence="5" id="KW-0378">Hydrolase</keyword>
<evidence type="ECO:0000313" key="5">
    <source>
        <dbReference type="EMBL" id="SHL24475.1"/>
    </source>
</evidence>
<gene>
    <name evidence="4" type="ORF">SAMN04487891_10681</name>
    <name evidence="5" type="ORF">SAMN05216293_3039</name>
</gene>
<dbReference type="InterPro" id="IPR029058">
    <property type="entry name" value="AB_hydrolase_fold"/>
</dbReference>
<dbReference type="GO" id="GO:0008236">
    <property type="term" value="F:serine-type peptidase activity"/>
    <property type="evidence" value="ECO:0007669"/>
    <property type="project" value="InterPro"/>
</dbReference>
<dbReference type="InterPro" id="IPR050278">
    <property type="entry name" value="Serine_Prot_S9B/DPPIV"/>
</dbReference>
<dbReference type="Pfam" id="PF00930">
    <property type="entry name" value="DPPIV_N"/>
    <property type="match status" value="1"/>
</dbReference>
<dbReference type="Gene3D" id="2.140.10.30">
    <property type="entry name" value="Dipeptidylpeptidase IV, N-terminal domain"/>
    <property type="match status" value="1"/>
</dbReference>
<dbReference type="SUPFAM" id="SSF53474">
    <property type="entry name" value="alpha/beta-Hydrolases"/>
    <property type="match status" value="1"/>
</dbReference>
<dbReference type="STRING" id="1055723.SAMN05216293_3039"/>
<dbReference type="GO" id="GO:0004177">
    <property type="term" value="F:aminopeptidase activity"/>
    <property type="evidence" value="ECO:0007669"/>
    <property type="project" value="UniProtKB-KW"/>
</dbReference>
<accession>A0A1M6Z275</accession>
<protein>
    <submittedName>
        <fullName evidence="5">Dipeptidyl aminopeptidase/acylaminoacyl peptidase</fullName>
    </submittedName>
</protein>
<dbReference type="GO" id="GO:0006508">
    <property type="term" value="P:proteolysis"/>
    <property type="evidence" value="ECO:0007669"/>
    <property type="project" value="InterPro"/>
</dbReference>
<dbReference type="InterPro" id="IPR001375">
    <property type="entry name" value="Peptidase_S9_cat"/>
</dbReference>
<dbReference type="SUPFAM" id="SSF82171">
    <property type="entry name" value="DPP6 N-terminal domain-like"/>
    <property type="match status" value="1"/>
</dbReference>
<evidence type="ECO:0000256" key="1">
    <source>
        <dbReference type="SAM" id="SignalP"/>
    </source>
</evidence>
<evidence type="ECO:0000313" key="6">
    <source>
        <dbReference type="Proteomes" id="UP000184031"/>
    </source>
</evidence>
<keyword evidence="1" id="KW-0732">Signal</keyword>